<gene>
    <name evidence="5" type="ORF">ACFPK1_32660</name>
</gene>
<proteinExistence type="predicted"/>
<evidence type="ECO:0000256" key="1">
    <source>
        <dbReference type="ARBA" id="ARBA00023015"/>
    </source>
</evidence>
<name>A0ABV9ZNS2_9PSEU</name>
<evidence type="ECO:0000256" key="4">
    <source>
        <dbReference type="SAM" id="Phobius"/>
    </source>
</evidence>
<evidence type="ECO:0000313" key="5">
    <source>
        <dbReference type="EMBL" id="MFC5143014.1"/>
    </source>
</evidence>
<keyword evidence="4" id="KW-1133">Transmembrane helix</keyword>
<evidence type="ECO:0000313" key="6">
    <source>
        <dbReference type="Proteomes" id="UP001596175"/>
    </source>
</evidence>
<keyword evidence="6" id="KW-1185">Reference proteome</keyword>
<keyword evidence="4" id="KW-0812">Transmembrane</keyword>
<organism evidence="5 6">
    <name type="scientific">Actinomycetospora rhizophila</name>
    <dbReference type="NCBI Taxonomy" id="1416876"/>
    <lineage>
        <taxon>Bacteria</taxon>
        <taxon>Bacillati</taxon>
        <taxon>Actinomycetota</taxon>
        <taxon>Actinomycetes</taxon>
        <taxon>Pseudonocardiales</taxon>
        <taxon>Pseudonocardiaceae</taxon>
        <taxon>Actinomycetospora</taxon>
    </lineage>
</organism>
<dbReference type="InterPro" id="IPR041916">
    <property type="entry name" value="Anti_sigma_zinc_sf"/>
</dbReference>
<evidence type="ECO:0000256" key="3">
    <source>
        <dbReference type="SAM" id="MobiDB-lite"/>
    </source>
</evidence>
<protein>
    <recommendedName>
        <fullName evidence="7">Anti-sigma factor</fullName>
    </recommendedName>
</protein>
<feature type="region of interest" description="Disordered" evidence="3">
    <location>
        <begin position="210"/>
        <end position="243"/>
    </location>
</feature>
<evidence type="ECO:0008006" key="7">
    <source>
        <dbReference type="Google" id="ProtNLM"/>
    </source>
</evidence>
<feature type="region of interest" description="Disordered" evidence="3">
    <location>
        <begin position="75"/>
        <end position="104"/>
    </location>
</feature>
<dbReference type="Proteomes" id="UP001596175">
    <property type="component" value="Unassembled WGS sequence"/>
</dbReference>
<comment type="caution">
    <text evidence="5">The sequence shown here is derived from an EMBL/GenBank/DDBJ whole genome shotgun (WGS) entry which is preliminary data.</text>
</comment>
<keyword evidence="1" id="KW-0805">Transcription regulation</keyword>
<evidence type="ECO:0000256" key="2">
    <source>
        <dbReference type="ARBA" id="ARBA00023163"/>
    </source>
</evidence>
<dbReference type="RefSeq" id="WP_378025100.1">
    <property type="nucleotide sequence ID" value="NZ_JBHSKG010000032.1"/>
</dbReference>
<reference evidence="6" key="1">
    <citation type="journal article" date="2019" name="Int. J. Syst. Evol. Microbiol.">
        <title>The Global Catalogue of Microorganisms (GCM) 10K type strain sequencing project: providing services to taxonomists for standard genome sequencing and annotation.</title>
        <authorList>
            <consortium name="The Broad Institute Genomics Platform"/>
            <consortium name="The Broad Institute Genome Sequencing Center for Infectious Disease"/>
            <person name="Wu L."/>
            <person name="Ma J."/>
        </authorList>
    </citation>
    <scope>NUCLEOTIDE SEQUENCE [LARGE SCALE GENOMIC DNA]</scope>
    <source>
        <strain evidence="6">XZYJ18</strain>
    </source>
</reference>
<dbReference type="EMBL" id="JBHSKG010000032">
    <property type="protein sequence ID" value="MFC5143014.1"/>
    <property type="molecule type" value="Genomic_DNA"/>
</dbReference>
<sequence>MHPTDDQLTAAALPGTPVDADVAAHLADCPDCAAEVDALRRTTARARDAMTLDAAPPPPPELWDGILARLGDDAPDGAVGTVGAPATRHRDGTPDEPPARPGRWSGRPVAVLAAVAAVAAAVALVAAVVAGPSGTPGSTPPPERVTLVATRAGVTGEVVGGAGSMHVEVTLPQPAPAGAALEVWDTGTGTPRSLGVLRPTAAGTHWVGDVPAPTTGGMPPLDVSLQPAGSGPEHSGQSLAHTP</sequence>
<accession>A0ABV9ZNS2</accession>
<feature type="transmembrane region" description="Helical" evidence="4">
    <location>
        <begin position="109"/>
        <end position="130"/>
    </location>
</feature>
<dbReference type="Gene3D" id="1.10.10.1320">
    <property type="entry name" value="Anti-sigma factor, zinc-finger domain"/>
    <property type="match status" value="1"/>
</dbReference>
<keyword evidence="4" id="KW-0472">Membrane</keyword>
<keyword evidence="2" id="KW-0804">Transcription</keyword>